<protein>
    <submittedName>
        <fullName evidence="4">Unannotated protein</fullName>
    </submittedName>
</protein>
<evidence type="ECO:0000313" key="3">
    <source>
        <dbReference type="EMBL" id="CAB4846542.1"/>
    </source>
</evidence>
<dbReference type="PANTHER" id="PTHR30627">
    <property type="entry name" value="PEPTIDOGLYCAN D,D-TRANSPEPTIDASE"/>
    <property type="match status" value="1"/>
</dbReference>
<dbReference type="EMBL" id="CAFBIZ010000017">
    <property type="protein sequence ID" value="CAB4846542.1"/>
    <property type="molecule type" value="Genomic_DNA"/>
</dbReference>
<dbReference type="GO" id="GO:0071555">
    <property type="term" value="P:cell wall organization"/>
    <property type="evidence" value="ECO:0007669"/>
    <property type="project" value="TreeGrafter"/>
</dbReference>
<proteinExistence type="predicted"/>
<organism evidence="4">
    <name type="scientific">freshwater metagenome</name>
    <dbReference type="NCBI Taxonomy" id="449393"/>
    <lineage>
        <taxon>unclassified sequences</taxon>
        <taxon>metagenomes</taxon>
        <taxon>ecological metagenomes</taxon>
    </lineage>
</organism>
<dbReference type="EMBL" id="CAFBPU010000069">
    <property type="protein sequence ID" value="CAB5039769.1"/>
    <property type="molecule type" value="Genomic_DNA"/>
</dbReference>
<dbReference type="Gene3D" id="3.40.710.10">
    <property type="entry name" value="DD-peptidase/beta-lactamase superfamily"/>
    <property type="match status" value="1"/>
</dbReference>
<dbReference type="GO" id="GO:0008658">
    <property type="term" value="F:penicillin binding"/>
    <property type="evidence" value="ECO:0007669"/>
    <property type="project" value="InterPro"/>
</dbReference>
<name>A0A6J7K195_9ZZZZ</name>
<feature type="domain" description="Penicillin-binding protein transpeptidase" evidence="1">
    <location>
        <begin position="155"/>
        <end position="480"/>
    </location>
</feature>
<dbReference type="Pfam" id="PF21922">
    <property type="entry name" value="PBP_dimer_2"/>
    <property type="match status" value="1"/>
</dbReference>
<dbReference type="Pfam" id="PF00905">
    <property type="entry name" value="Transpeptidase"/>
    <property type="match status" value="1"/>
</dbReference>
<evidence type="ECO:0000313" key="5">
    <source>
        <dbReference type="EMBL" id="CAB5039769.1"/>
    </source>
</evidence>
<evidence type="ECO:0000313" key="4">
    <source>
        <dbReference type="EMBL" id="CAB4948184.1"/>
    </source>
</evidence>
<dbReference type="InterPro" id="IPR050515">
    <property type="entry name" value="Beta-lactam/transpept"/>
</dbReference>
<sequence length="484" mass="50157">MTRSLRRLSFVMAALMIALLANLTYLQFFAATQLRGQAGNSRTLLEEYSRARGPILLASTPIASSISTADQLKYLRQYARGPMYAPATGFYSVVYGATGIERAENAVLSGSDDRFFVDRVQQLFANRGISGGAVRLTLNPAAQKAAYDALAGRTGAVVAIDPSTGAILAMVSSPSFDPNLLSSHDPGLIRSTYDSYLADPDQPMLNRPLAMTLPPGSTFKLVTAAAALESGRYTPFTIVPGPASLDLPTSSRVLNNWSGAACGPDGKTTFENALAISCNTAFASIGLDLGADALRAQAEKFGFNTSFDVPLHAAASRFPSNLDLPQTAMSAIGQFDVSATALQMAMVAAAIANNGEVMWPYLIAQTLSPGLGVLQTAEPSAFSQAMSPANAAILLGMMVTVVEQGTGSNARIPGVRVGGKTGTAQTAPGQPPHAWFVGVAPADRAGGAQIAVAVVLQNGGGAAEVSGNKLAAPIARAVMEAVLR</sequence>
<dbReference type="InterPro" id="IPR054120">
    <property type="entry name" value="PBPA_dimer"/>
</dbReference>
<dbReference type="PANTHER" id="PTHR30627:SF24">
    <property type="entry name" value="PENICILLIN-BINDING PROTEIN 4B"/>
    <property type="match status" value="1"/>
</dbReference>
<dbReference type="AlphaFoldDB" id="A0A6J7K195"/>
<evidence type="ECO:0000259" key="1">
    <source>
        <dbReference type="Pfam" id="PF00905"/>
    </source>
</evidence>
<feature type="domain" description="Penicillin binding protein A dimerisation" evidence="2">
    <location>
        <begin position="52"/>
        <end position="134"/>
    </location>
</feature>
<dbReference type="InterPro" id="IPR001460">
    <property type="entry name" value="PCN-bd_Tpept"/>
</dbReference>
<dbReference type="InterPro" id="IPR012338">
    <property type="entry name" value="Beta-lactam/transpept-like"/>
</dbReference>
<gene>
    <name evidence="3" type="ORF">UFOPK3268_00238</name>
    <name evidence="4" type="ORF">UFOPK3752_01492</name>
    <name evidence="5" type="ORF">UFOPK4150_02229</name>
</gene>
<dbReference type="GO" id="GO:0071972">
    <property type="term" value="F:peptidoglycan L,D-transpeptidase activity"/>
    <property type="evidence" value="ECO:0007669"/>
    <property type="project" value="TreeGrafter"/>
</dbReference>
<dbReference type="SUPFAM" id="SSF56601">
    <property type="entry name" value="beta-lactamase/transpeptidase-like"/>
    <property type="match status" value="1"/>
</dbReference>
<dbReference type="EMBL" id="CAFBND010000063">
    <property type="protein sequence ID" value="CAB4948184.1"/>
    <property type="molecule type" value="Genomic_DNA"/>
</dbReference>
<reference evidence="4" key="1">
    <citation type="submission" date="2020-05" db="EMBL/GenBank/DDBJ databases">
        <authorList>
            <person name="Chiriac C."/>
            <person name="Salcher M."/>
            <person name="Ghai R."/>
            <person name="Kavagutti S V."/>
        </authorList>
    </citation>
    <scope>NUCLEOTIDE SEQUENCE</scope>
</reference>
<evidence type="ECO:0000259" key="2">
    <source>
        <dbReference type="Pfam" id="PF21922"/>
    </source>
</evidence>
<accession>A0A6J7K195</accession>
<dbReference type="Gene3D" id="3.90.1310.10">
    <property type="entry name" value="Penicillin-binding protein 2a (Domain 2)"/>
    <property type="match status" value="1"/>
</dbReference>
<dbReference type="GO" id="GO:0005886">
    <property type="term" value="C:plasma membrane"/>
    <property type="evidence" value="ECO:0007669"/>
    <property type="project" value="TreeGrafter"/>
</dbReference>